<dbReference type="GO" id="GO:0006024">
    <property type="term" value="P:glycosaminoglycan biosynthetic process"/>
    <property type="evidence" value="ECO:0007669"/>
    <property type="project" value="TreeGrafter"/>
</dbReference>
<organism evidence="7">
    <name type="scientific">Menopon gallinae</name>
    <name type="common">poultry shaft louse</name>
    <dbReference type="NCBI Taxonomy" id="328185"/>
    <lineage>
        <taxon>Eukaryota</taxon>
        <taxon>Metazoa</taxon>
        <taxon>Ecdysozoa</taxon>
        <taxon>Arthropoda</taxon>
        <taxon>Hexapoda</taxon>
        <taxon>Insecta</taxon>
        <taxon>Pterygota</taxon>
        <taxon>Neoptera</taxon>
        <taxon>Paraneoptera</taxon>
        <taxon>Psocodea</taxon>
        <taxon>Troctomorpha</taxon>
        <taxon>Phthiraptera</taxon>
        <taxon>Amblycera</taxon>
        <taxon>Menoponidae</taxon>
        <taxon>Menopon</taxon>
    </lineage>
</organism>
<dbReference type="GO" id="GO:0005794">
    <property type="term" value="C:Golgi apparatus"/>
    <property type="evidence" value="ECO:0007669"/>
    <property type="project" value="TreeGrafter"/>
</dbReference>
<evidence type="ECO:0000256" key="6">
    <source>
        <dbReference type="SAM" id="Phobius"/>
    </source>
</evidence>
<name>A0AAW2HZZ4_9NEOP</name>
<dbReference type="InterPro" id="IPR000560">
    <property type="entry name" value="His_Pase_clade-2"/>
</dbReference>
<dbReference type="Pfam" id="PF00328">
    <property type="entry name" value="His_Phos_2"/>
    <property type="match status" value="1"/>
</dbReference>
<evidence type="ECO:0000256" key="2">
    <source>
        <dbReference type="ARBA" id="ARBA00022801"/>
    </source>
</evidence>
<dbReference type="SUPFAM" id="SSF53254">
    <property type="entry name" value="Phosphoglycerate mutase-like"/>
    <property type="match status" value="1"/>
</dbReference>
<keyword evidence="2" id="KW-0378">Hydrolase</keyword>
<dbReference type="InterPro" id="IPR029033">
    <property type="entry name" value="His_PPase_superfam"/>
</dbReference>
<evidence type="ECO:0000256" key="4">
    <source>
        <dbReference type="ARBA" id="ARBA00040357"/>
    </source>
</evidence>
<dbReference type="GO" id="GO:0016791">
    <property type="term" value="F:phosphatase activity"/>
    <property type="evidence" value="ECO:0007669"/>
    <property type="project" value="TreeGrafter"/>
</dbReference>
<reference evidence="7" key="1">
    <citation type="journal article" date="2024" name="Gigascience">
        <title>Chromosome-level genome of the poultry shaft louse Menopon gallinae provides insight into the host-switching and adaptive evolution of parasitic lice.</title>
        <authorList>
            <person name="Xu Y."/>
            <person name="Ma L."/>
            <person name="Liu S."/>
            <person name="Liang Y."/>
            <person name="Liu Q."/>
            <person name="He Z."/>
            <person name="Tian L."/>
            <person name="Duan Y."/>
            <person name="Cai W."/>
            <person name="Li H."/>
            <person name="Song F."/>
        </authorList>
    </citation>
    <scope>NUCLEOTIDE SEQUENCE</scope>
    <source>
        <strain evidence="7">Cailab_2023a</strain>
    </source>
</reference>
<comment type="caution">
    <text evidence="7">The sequence shown here is derived from an EMBL/GenBank/DDBJ whole genome shotgun (WGS) entry which is preliminary data.</text>
</comment>
<dbReference type="Gene3D" id="3.40.50.1240">
    <property type="entry name" value="Phosphoglycerate mutase-like"/>
    <property type="match status" value="1"/>
</dbReference>
<evidence type="ECO:0000256" key="1">
    <source>
        <dbReference type="ARBA" id="ARBA00005375"/>
    </source>
</evidence>
<dbReference type="PANTHER" id="PTHR11567">
    <property type="entry name" value="ACID PHOSPHATASE-RELATED"/>
    <property type="match status" value="1"/>
</dbReference>
<keyword evidence="6" id="KW-1133">Transmembrane helix</keyword>
<dbReference type="PANTHER" id="PTHR11567:SF110">
    <property type="entry name" value="2-PHOSPHOXYLOSE PHOSPHATASE 1"/>
    <property type="match status" value="1"/>
</dbReference>
<dbReference type="GO" id="GO:0050650">
    <property type="term" value="P:chondroitin sulfate proteoglycan biosynthetic process"/>
    <property type="evidence" value="ECO:0007669"/>
    <property type="project" value="TreeGrafter"/>
</dbReference>
<gene>
    <name evidence="7" type="ORF">PYX00_003479</name>
</gene>
<sequence>MSTERLFKWEYSAKSESTFQTCMMKASSHQRALYCYLLLSVWIFLLVAGMYKYMGIDVGSSLGHIGNNVVEVYPRSAKLDIKMRRIIKVCNPPSQITVGSEGHIESNHTLEGIIVFLRHGDRGPMSHVRNISNVHCGGDLLEQSSLSVNPLYPAFKAFMQNLSVPGNRPAGAEKFLGNFNDFQLSPPLSGKCQLGQLTPVGLSQILTIGHILKQAYFERLNLGNGSMTKENAKLYTTRYRRTVQSAIAFLTSFLSPEDVLKMSLQESYSVSFCFDYCACPAVDKYTQKFARERAEHFQSHPAVIELVKKAAPIVYDNNIDSTPLFSDPHSLRDAFLTYVCHGAPLPCVETSDNKDDCIHIDQVTGLFAYTEWEAKQYAKSPSLKKSCLLRAYGVLRNVVNHMLSMVSEKKPKLVLYSGHDMTLQYLTTALGVLSESSTSAYYASRLIFEVYRDGELVSDSQPSAKEYFFRLVYNGRDLTSRIHFCKGRGKFVEGAANEDASNANASTKPHTFLCPIESIIRFLHDDYFAIFNVTNFKDACAVHS</sequence>
<proteinExistence type="inferred from homology"/>
<evidence type="ECO:0000256" key="5">
    <source>
        <dbReference type="ARBA" id="ARBA00041499"/>
    </source>
</evidence>
<keyword evidence="6" id="KW-0472">Membrane</keyword>
<comment type="catalytic activity">
    <reaction evidence="3">
        <text>3-O-[beta-D-GlcA-(1-&gt;3)-beta-D-Gal-(1-&gt;3)-beta-D-Gal-(1-&gt;4)-beta-D-2-O-P-Xyl]-L-seryl-[protein] + H2O = 3-O-(beta-D-GlcA-(1-&gt;3)-beta-D-Gal-(1-&gt;3)-beta-D-Gal-(1-&gt;4)-beta-D-Xyl)-L-seryl-[protein] + phosphate</text>
        <dbReference type="Rhea" id="RHEA:56512"/>
        <dbReference type="Rhea" id="RHEA-COMP:12573"/>
        <dbReference type="Rhea" id="RHEA-COMP:14559"/>
        <dbReference type="ChEBI" id="CHEBI:15377"/>
        <dbReference type="ChEBI" id="CHEBI:43474"/>
        <dbReference type="ChEBI" id="CHEBI:132093"/>
        <dbReference type="ChEBI" id="CHEBI:140495"/>
    </reaction>
</comment>
<dbReference type="InterPro" id="IPR050645">
    <property type="entry name" value="Histidine_acid_phosphatase"/>
</dbReference>
<evidence type="ECO:0000256" key="3">
    <source>
        <dbReference type="ARBA" id="ARBA00036311"/>
    </source>
</evidence>
<accession>A0AAW2HZZ4</accession>
<dbReference type="AlphaFoldDB" id="A0AAW2HZZ4"/>
<comment type="similarity">
    <text evidence="1">Belongs to the histidine acid phosphatase family.</text>
</comment>
<dbReference type="CDD" id="cd07061">
    <property type="entry name" value="HP_HAP_like"/>
    <property type="match status" value="1"/>
</dbReference>
<keyword evidence="6" id="KW-0812">Transmembrane</keyword>
<dbReference type="EMBL" id="JARGDH010000002">
    <property type="protein sequence ID" value="KAL0275690.1"/>
    <property type="molecule type" value="Genomic_DNA"/>
</dbReference>
<feature type="transmembrane region" description="Helical" evidence="6">
    <location>
        <begin position="33"/>
        <end position="54"/>
    </location>
</feature>
<protein>
    <recommendedName>
        <fullName evidence="4">2-phosphoxylose phosphatase 1</fullName>
    </recommendedName>
    <alternativeName>
        <fullName evidence="5">Acid phosphatase-like protein 2</fullName>
    </alternativeName>
</protein>
<evidence type="ECO:0000313" key="7">
    <source>
        <dbReference type="EMBL" id="KAL0275690.1"/>
    </source>
</evidence>